<evidence type="ECO:0000313" key="2">
    <source>
        <dbReference type="Proteomes" id="UP000324800"/>
    </source>
</evidence>
<evidence type="ECO:0000313" key="1">
    <source>
        <dbReference type="EMBL" id="KAA6332938.1"/>
    </source>
</evidence>
<dbReference type="AlphaFoldDB" id="A0A5J4RH64"/>
<sequence>MPKPEIEAFLADQGFVPPTFNNYDHQFHGQGRCTQKIHVEQANCIRGPRTEIPSDEQYIFENGHAPEDGLRTNGKYLG</sequence>
<accession>A0A5J4RH64</accession>
<dbReference type="Proteomes" id="UP000324800">
    <property type="component" value="Unassembled WGS sequence"/>
</dbReference>
<name>A0A5J4RH64_9EUKA</name>
<reference evidence="1 2" key="1">
    <citation type="submission" date="2019-03" db="EMBL/GenBank/DDBJ databases">
        <title>Single cell metagenomics reveals metabolic interactions within the superorganism composed of flagellate Streblomastix strix and complex community of Bacteroidetes bacteria on its surface.</title>
        <authorList>
            <person name="Treitli S.C."/>
            <person name="Kolisko M."/>
            <person name="Husnik F."/>
            <person name="Keeling P."/>
            <person name="Hampl V."/>
        </authorList>
    </citation>
    <scope>NUCLEOTIDE SEQUENCE [LARGE SCALE GENOMIC DNA]</scope>
    <source>
        <strain evidence="1">ST1C</strain>
    </source>
</reference>
<dbReference type="EMBL" id="SNRW01042303">
    <property type="protein sequence ID" value="KAA6332938.1"/>
    <property type="molecule type" value="Genomic_DNA"/>
</dbReference>
<comment type="caution">
    <text evidence="1">The sequence shown here is derived from an EMBL/GenBank/DDBJ whole genome shotgun (WGS) entry which is preliminary data.</text>
</comment>
<gene>
    <name evidence="1" type="ORF">EZS28_053225</name>
</gene>
<organism evidence="1 2">
    <name type="scientific">Streblomastix strix</name>
    <dbReference type="NCBI Taxonomy" id="222440"/>
    <lineage>
        <taxon>Eukaryota</taxon>
        <taxon>Metamonada</taxon>
        <taxon>Preaxostyla</taxon>
        <taxon>Oxymonadida</taxon>
        <taxon>Streblomastigidae</taxon>
        <taxon>Streblomastix</taxon>
    </lineage>
</organism>
<proteinExistence type="predicted"/>
<protein>
    <submittedName>
        <fullName evidence="1">Uncharacterized protein</fullName>
    </submittedName>
</protein>